<keyword evidence="5" id="KW-1185">Reference proteome</keyword>
<comment type="similarity">
    <text evidence="2">Belongs to the 2H phosphoesterase superfamily. ThpR family.</text>
</comment>
<dbReference type="Gene3D" id="3.90.1140.10">
    <property type="entry name" value="Cyclic phosphodiesterase"/>
    <property type="match status" value="1"/>
</dbReference>
<evidence type="ECO:0000256" key="1">
    <source>
        <dbReference type="ARBA" id="ARBA00022801"/>
    </source>
</evidence>
<feature type="active site" description="Proton donor" evidence="2">
    <location>
        <position position="58"/>
    </location>
</feature>
<evidence type="ECO:0000313" key="5">
    <source>
        <dbReference type="Proteomes" id="UP000325286"/>
    </source>
</evidence>
<dbReference type="PANTHER" id="PTHR35561">
    <property type="entry name" value="RNA 2',3'-CYCLIC PHOSPHODIESTERASE"/>
    <property type="match status" value="1"/>
</dbReference>
<evidence type="ECO:0000256" key="2">
    <source>
        <dbReference type="HAMAP-Rule" id="MF_01940"/>
    </source>
</evidence>
<dbReference type="Pfam" id="PF02834">
    <property type="entry name" value="LigT_PEase"/>
    <property type="match status" value="1"/>
</dbReference>
<dbReference type="AlphaFoldDB" id="A0A5B9QZY3"/>
<feature type="short sequence motif" description="HXTX 2" evidence="2">
    <location>
        <begin position="145"/>
        <end position="148"/>
    </location>
</feature>
<evidence type="ECO:0000259" key="3">
    <source>
        <dbReference type="Pfam" id="PF02834"/>
    </source>
</evidence>
<dbReference type="EC" id="3.1.4.58" evidence="2"/>
<keyword evidence="4" id="KW-0436">Ligase</keyword>
<gene>
    <name evidence="4" type="ORF">UC8_56200</name>
</gene>
<dbReference type="InterPro" id="IPR004175">
    <property type="entry name" value="RNA_CPDase"/>
</dbReference>
<dbReference type="SUPFAM" id="SSF55144">
    <property type="entry name" value="LigT-like"/>
    <property type="match status" value="1"/>
</dbReference>
<dbReference type="GO" id="GO:0008664">
    <property type="term" value="F:RNA 2',3'-cyclic 3'-phosphodiesterase activity"/>
    <property type="evidence" value="ECO:0007669"/>
    <property type="project" value="UniProtKB-EC"/>
</dbReference>
<dbReference type="InterPro" id="IPR009097">
    <property type="entry name" value="Cyclic_Pdiesterase"/>
</dbReference>
<name>A0A5B9QZY3_9BACT</name>
<dbReference type="KEGG" id="rul:UC8_56200"/>
<reference evidence="4 5" key="1">
    <citation type="submission" date="2019-08" db="EMBL/GenBank/DDBJ databases">
        <title>Deep-cultivation of Planctomycetes and their phenomic and genomic characterization uncovers novel biology.</title>
        <authorList>
            <person name="Wiegand S."/>
            <person name="Jogler M."/>
            <person name="Boedeker C."/>
            <person name="Pinto D."/>
            <person name="Vollmers J."/>
            <person name="Rivas-Marin E."/>
            <person name="Kohn T."/>
            <person name="Peeters S.H."/>
            <person name="Heuer A."/>
            <person name="Rast P."/>
            <person name="Oberbeckmann S."/>
            <person name="Bunk B."/>
            <person name="Jeske O."/>
            <person name="Meyerdierks A."/>
            <person name="Storesund J.E."/>
            <person name="Kallscheuer N."/>
            <person name="Luecker S."/>
            <person name="Lage O.M."/>
            <person name="Pohl T."/>
            <person name="Merkel B.J."/>
            <person name="Hornburger P."/>
            <person name="Mueller R.-W."/>
            <person name="Bruemmer F."/>
            <person name="Labrenz M."/>
            <person name="Spormann A.M."/>
            <person name="Op den Camp H."/>
            <person name="Overmann J."/>
            <person name="Amann R."/>
            <person name="Jetten M.S.M."/>
            <person name="Mascher T."/>
            <person name="Medema M.H."/>
            <person name="Devos D.P."/>
            <person name="Kaster A.-K."/>
            <person name="Ovreas L."/>
            <person name="Rohde M."/>
            <person name="Galperin M.Y."/>
            <person name="Jogler C."/>
        </authorList>
    </citation>
    <scope>NUCLEOTIDE SEQUENCE [LARGE SCALE GENOMIC DNA]</scope>
    <source>
        <strain evidence="4 5">UC8</strain>
    </source>
</reference>
<keyword evidence="1 2" id="KW-0378">Hydrolase</keyword>
<dbReference type="GO" id="GO:0004113">
    <property type="term" value="F:2',3'-cyclic-nucleotide 3'-phosphodiesterase activity"/>
    <property type="evidence" value="ECO:0007669"/>
    <property type="project" value="InterPro"/>
</dbReference>
<sequence length="205" mass="23074">MRWLIPSRGMAIVRNMKDIRTFIAVPMEANVQKAAKELVHALRDEGDGVRWVPLDDLHLTLKFLGDVDNTLIPRVCDVVRQCCQDTPPTELHVVGAGGFPNAQRPRVIWAGIDQGGDVLAGLVERMELAFAELGFKREPRDWMPHLTLGRTRRGGRRPQQLAERIAAHAELDLGWMEARQLRVYASYLDKHGPSYHVMDTIPLGA</sequence>
<evidence type="ECO:0000313" key="4">
    <source>
        <dbReference type="EMBL" id="QEG43569.1"/>
    </source>
</evidence>
<comment type="catalytic activity">
    <reaction evidence="2">
        <text>a 3'-end 2',3'-cyclophospho-ribonucleotide-RNA + H2O = a 3'-end 2'-phospho-ribonucleotide-RNA + H(+)</text>
        <dbReference type="Rhea" id="RHEA:11828"/>
        <dbReference type="Rhea" id="RHEA-COMP:10464"/>
        <dbReference type="Rhea" id="RHEA-COMP:17353"/>
        <dbReference type="ChEBI" id="CHEBI:15377"/>
        <dbReference type="ChEBI" id="CHEBI:15378"/>
        <dbReference type="ChEBI" id="CHEBI:83064"/>
        <dbReference type="ChEBI" id="CHEBI:173113"/>
        <dbReference type="EC" id="3.1.4.58"/>
    </reaction>
</comment>
<comment type="function">
    <text evidence="2">Hydrolyzes RNA 2',3'-cyclic phosphodiester to an RNA 2'-phosphomonoester.</text>
</comment>
<dbReference type="EMBL" id="CP042914">
    <property type="protein sequence ID" value="QEG43569.1"/>
    <property type="molecule type" value="Genomic_DNA"/>
</dbReference>
<accession>A0A5B9QZY3</accession>
<dbReference type="GO" id="GO:0016874">
    <property type="term" value="F:ligase activity"/>
    <property type="evidence" value="ECO:0007669"/>
    <property type="project" value="UniProtKB-KW"/>
</dbReference>
<dbReference type="InterPro" id="IPR014051">
    <property type="entry name" value="Phosphoesterase_HXTX"/>
</dbReference>
<dbReference type="HAMAP" id="MF_01940">
    <property type="entry name" value="RNA_CPDase"/>
    <property type="match status" value="1"/>
</dbReference>
<dbReference type="NCBIfam" id="TIGR02258">
    <property type="entry name" value="2_5_ligase"/>
    <property type="match status" value="1"/>
</dbReference>
<feature type="active site" description="Proton acceptor" evidence="2">
    <location>
        <position position="145"/>
    </location>
</feature>
<proteinExistence type="inferred from homology"/>
<dbReference type="Proteomes" id="UP000325286">
    <property type="component" value="Chromosome"/>
</dbReference>
<organism evidence="4 5">
    <name type="scientific">Roseimaritima ulvae</name>
    <dbReference type="NCBI Taxonomy" id="980254"/>
    <lineage>
        <taxon>Bacteria</taxon>
        <taxon>Pseudomonadati</taxon>
        <taxon>Planctomycetota</taxon>
        <taxon>Planctomycetia</taxon>
        <taxon>Pirellulales</taxon>
        <taxon>Pirellulaceae</taxon>
        <taxon>Roseimaritima</taxon>
    </lineage>
</organism>
<protein>
    <recommendedName>
        <fullName evidence="2">RNA 2',3'-cyclic phosphodiesterase</fullName>
        <shortName evidence="2">RNA 2',3'-CPDase</shortName>
        <ecNumber evidence="2">3.1.4.58</ecNumber>
    </recommendedName>
</protein>
<feature type="domain" description="Phosphoesterase HXTX" evidence="3">
    <location>
        <begin position="26"/>
        <end position="109"/>
    </location>
</feature>
<feature type="short sequence motif" description="HXTX 1" evidence="2">
    <location>
        <begin position="58"/>
        <end position="61"/>
    </location>
</feature>
<dbReference type="PANTHER" id="PTHR35561:SF1">
    <property type="entry name" value="RNA 2',3'-CYCLIC PHOSPHODIESTERASE"/>
    <property type="match status" value="1"/>
</dbReference>